<sequence>MEKLGSVNDIEFPNKDKYGHFIFYFIFTLLWYGYINLKSSVSAKRARLISVFLAFTYGTVVEISQGLFTQGREADIMDVVFNTLGSITAIICVLLLQKSKK</sequence>
<dbReference type="RefSeq" id="WP_114677153.1">
    <property type="nucleotide sequence ID" value="NZ_CP031188.1"/>
</dbReference>
<feature type="transmembrane region" description="Helical" evidence="1">
    <location>
        <begin position="49"/>
        <end position="67"/>
    </location>
</feature>
<dbReference type="AlphaFoldDB" id="A0A345H9Y2"/>
<gene>
    <name evidence="3" type="ORF">DVK85_03745</name>
</gene>
<organism evidence="3 4">
    <name type="scientific">Flavobacterium arcticum</name>
    <dbReference type="NCBI Taxonomy" id="1784713"/>
    <lineage>
        <taxon>Bacteria</taxon>
        <taxon>Pseudomonadati</taxon>
        <taxon>Bacteroidota</taxon>
        <taxon>Flavobacteriia</taxon>
        <taxon>Flavobacteriales</taxon>
        <taxon>Flavobacteriaceae</taxon>
        <taxon>Flavobacterium</taxon>
    </lineage>
</organism>
<dbReference type="PANTHER" id="PTHR28008">
    <property type="entry name" value="DOMAIN PROTEIN, PUTATIVE (AFU_ORTHOLOGUE AFUA_3G10980)-RELATED"/>
    <property type="match status" value="1"/>
</dbReference>
<dbReference type="EMBL" id="CP031188">
    <property type="protein sequence ID" value="AXG73392.1"/>
    <property type="molecule type" value="Genomic_DNA"/>
</dbReference>
<name>A0A345H9Y2_9FLAO</name>
<keyword evidence="1" id="KW-0812">Transmembrane</keyword>
<keyword evidence="1" id="KW-1133">Transmembrane helix</keyword>
<keyword evidence="1" id="KW-0472">Membrane</keyword>
<dbReference type="Pfam" id="PF04892">
    <property type="entry name" value="VanZ"/>
    <property type="match status" value="1"/>
</dbReference>
<dbReference type="KEGG" id="fat:DVK85_03745"/>
<accession>A0A345H9Y2</accession>
<dbReference type="OrthoDB" id="5472246at2"/>
<evidence type="ECO:0000313" key="3">
    <source>
        <dbReference type="EMBL" id="AXG73392.1"/>
    </source>
</evidence>
<keyword evidence="4" id="KW-1185">Reference proteome</keyword>
<feature type="domain" description="VanZ-like" evidence="2">
    <location>
        <begin position="21"/>
        <end position="96"/>
    </location>
</feature>
<evidence type="ECO:0000313" key="4">
    <source>
        <dbReference type="Proteomes" id="UP000253951"/>
    </source>
</evidence>
<proteinExistence type="predicted"/>
<feature type="transmembrane region" description="Helical" evidence="1">
    <location>
        <begin position="79"/>
        <end position="96"/>
    </location>
</feature>
<reference evidence="3 4" key="1">
    <citation type="submission" date="2018-07" db="EMBL/GenBank/DDBJ databases">
        <title>Complete genome sequence of Flavobacterium arcticum type strain SM1502T.</title>
        <authorList>
            <person name="Li Y."/>
            <person name="Li D.-D."/>
        </authorList>
    </citation>
    <scope>NUCLEOTIDE SEQUENCE [LARGE SCALE GENOMIC DNA]</scope>
    <source>
        <strain evidence="3 4">SM1502</strain>
    </source>
</reference>
<dbReference type="Proteomes" id="UP000253951">
    <property type="component" value="Chromosome"/>
</dbReference>
<dbReference type="InterPro" id="IPR006976">
    <property type="entry name" value="VanZ-like"/>
</dbReference>
<evidence type="ECO:0000256" key="1">
    <source>
        <dbReference type="SAM" id="Phobius"/>
    </source>
</evidence>
<dbReference type="NCBIfam" id="NF037970">
    <property type="entry name" value="vanZ_1"/>
    <property type="match status" value="1"/>
</dbReference>
<dbReference type="PANTHER" id="PTHR28008:SF1">
    <property type="entry name" value="DOMAIN PROTEIN, PUTATIVE (AFU_ORTHOLOGUE AFUA_3G10980)-RELATED"/>
    <property type="match status" value="1"/>
</dbReference>
<evidence type="ECO:0000259" key="2">
    <source>
        <dbReference type="Pfam" id="PF04892"/>
    </source>
</evidence>
<feature type="transmembrane region" description="Helical" evidence="1">
    <location>
        <begin position="20"/>
        <end position="37"/>
    </location>
</feature>
<protein>
    <recommendedName>
        <fullName evidence="2">VanZ-like domain-containing protein</fullName>
    </recommendedName>
</protein>